<dbReference type="Gene3D" id="3.30.70.270">
    <property type="match status" value="1"/>
</dbReference>
<comment type="caution">
    <text evidence="2">The sequence shown here is derived from an EMBL/GenBank/DDBJ whole genome shotgun (WGS) entry which is preliminary data.</text>
</comment>
<dbReference type="InterPro" id="IPR050469">
    <property type="entry name" value="Diguanylate_Cyclase"/>
</dbReference>
<dbReference type="InterPro" id="IPR000160">
    <property type="entry name" value="GGDEF_dom"/>
</dbReference>
<evidence type="ECO:0000259" key="1">
    <source>
        <dbReference type="PROSITE" id="PS50887"/>
    </source>
</evidence>
<gene>
    <name evidence="2" type="ORF">J2S04_000204</name>
</gene>
<accession>A0ABT9LSP2</accession>
<dbReference type="SUPFAM" id="SSF55781">
    <property type="entry name" value="GAF domain-like"/>
    <property type="match status" value="1"/>
</dbReference>
<sequence length="384" mass="45104">MDTSSQPSGEHLDIVKDERYVFMLLEELKNYEWLERCTQVALESKSIIDMMQRIKDLFFERFEFDRFGILLGAFHHRYCVIHEVVTRNGLQALPSGSLMIVKNTGLEWVYQQKKLHYNPDLMENQQFIEDETMYKLGLRSMVRIPLMFQQEVFGVMTLKIQYPNFYSPTELTLMNKVAQRLSGILYSAQLYYQIRRQAYTDALTGCYNRHFLTELETYTTQPLNPNEITDYLEEKVGVVFPPSEKLSLLFIDVDRFKDYNDRFGHAAGDELLRHLISAVNHWLADRGFTIRFGGDEFLVLLPGLNLEDVLDDISRLQENINNIRCIPDLPLHAQQTSLSIGGTEGEWMRLKDLVNEADQHMYEQKKISHRNFRDENMDVNWESL</sequence>
<dbReference type="Proteomes" id="UP001229209">
    <property type="component" value="Unassembled WGS sequence"/>
</dbReference>
<dbReference type="Gene3D" id="3.30.450.40">
    <property type="match status" value="1"/>
</dbReference>
<dbReference type="Pfam" id="PF01590">
    <property type="entry name" value="GAF"/>
    <property type="match status" value="1"/>
</dbReference>
<dbReference type="SUPFAM" id="SSF55073">
    <property type="entry name" value="Nucleotide cyclase"/>
    <property type="match status" value="1"/>
</dbReference>
<dbReference type="SMART" id="SM00267">
    <property type="entry name" value="GGDEF"/>
    <property type="match status" value="1"/>
</dbReference>
<protein>
    <submittedName>
        <fullName evidence="2">Diguanylate cyclase (GGDEF)-like protein</fullName>
    </submittedName>
</protein>
<reference evidence="2 3" key="1">
    <citation type="submission" date="2023-07" db="EMBL/GenBank/DDBJ databases">
        <title>Genomic Encyclopedia of Type Strains, Phase IV (KMG-IV): sequencing the most valuable type-strain genomes for metagenomic binning, comparative biology and taxonomic classification.</title>
        <authorList>
            <person name="Goeker M."/>
        </authorList>
    </citation>
    <scope>NUCLEOTIDE SEQUENCE [LARGE SCALE GENOMIC DNA]</scope>
    <source>
        <strain evidence="2 3">DSM 25924</strain>
    </source>
</reference>
<dbReference type="InterPro" id="IPR029016">
    <property type="entry name" value="GAF-like_dom_sf"/>
</dbReference>
<feature type="domain" description="GGDEF" evidence="1">
    <location>
        <begin position="244"/>
        <end position="377"/>
    </location>
</feature>
<dbReference type="PANTHER" id="PTHR45138:SF6">
    <property type="entry name" value="DIGUANYLATE CYCLASE DGCN"/>
    <property type="match status" value="1"/>
</dbReference>
<dbReference type="EMBL" id="JAURUO010000001">
    <property type="protein sequence ID" value="MDP9727282.1"/>
    <property type="molecule type" value="Genomic_DNA"/>
</dbReference>
<evidence type="ECO:0000313" key="2">
    <source>
        <dbReference type="EMBL" id="MDP9727282.1"/>
    </source>
</evidence>
<dbReference type="NCBIfam" id="TIGR00254">
    <property type="entry name" value="GGDEF"/>
    <property type="match status" value="1"/>
</dbReference>
<dbReference type="InterPro" id="IPR043128">
    <property type="entry name" value="Rev_trsase/Diguanyl_cyclase"/>
</dbReference>
<keyword evidence="3" id="KW-1185">Reference proteome</keyword>
<dbReference type="Pfam" id="PF00990">
    <property type="entry name" value="GGDEF"/>
    <property type="match status" value="1"/>
</dbReference>
<organism evidence="2 3">
    <name type="scientific">Alicyclobacillus tolerans</name>
    <dbReference type="NCBI Taxonomy" id="90970"/>
    <lineage>
        <taxon>Bacteria</taxon>
        <taxon>Bacillati</taxon>
        <taxon>Bacillota</taxon>
        <taxon>Bacilli</taxon>
        <taxon>Bacillales</taxon>
        <taxon>Alicyclobacillaceae</taxon>
        <taxon>Alicyclobacillus</taxon>
    </lineage>
</organism>
<dbReference type="InterPro" id="IPR003018">
    <property type="entry name" value="GAF"/>
</dbReference>
<dbReference type="CDD" id="cd01949">
    <property type="entry name" value="GGDEF"/>
    <property type="match status" value="1"/>
</dbReference>
<name>A0ABT9LSP2_9BACL</name>
<dbReference type="PROSITE" id="PS50887">
    <property type="entry name" value="GGDEF"/>
    <property type="match status" value="1"/>
</dbReference>
<dbReference type="RefSeq" id="WP_306952735.1">
    <property type="nucleotide sequence ID" value="NZ_JAURUO010000001.1"/>
</dbReference>
<evidence type="ECO:0000313" key="3">
    <source>
        <dbReference type="Proteomes" id="UP001229209"/>
    </source>
</evidence>
<dbReference type="InterPro" id="IPR029787">
    <property type="entry name" value="Nucleotide_cyclase"/>
</dbReference>
<dbReference type="PANTHER" id="PTHR45138">
    <property type="entry name" value="REGULATORY COMPONENTS OF SENSORY TRANSDUCTION SYSTEM"/>
    <property type="match status" value="1"/>
</dbReference>
<proteinExistence type="predicted"/>